<dbReference type="AlphaFoldDB" id="A0AAD8ERT4"/>
<evidence type="ECO:0000313" key="2">
    <source>
        <dbReference type="EMBL" id="KAJ9599699.1"/>
    </source>
</evidence>
<feature type="chain" id="PRO_5042266797" evidence="1">
    <location>
        <begin position="19"/>
        <end position="231"/>
    </location>
</feature>
<reference evidence="2" key="1">
    <citation type="journal article" date="2023" name="IScience">
        <title>Live-bearing cockroach genome reveals convergent evolutionary mechanisms linked to viviparity in insects and beyond.</title>
        <authorList>
            <person name="Fouks B."/>
            <person name="Harrison M.C."/>
            <person name="Mikhailova A.A."/>
            <person name="Marchal E."/>
            <person name="English S."/>
            <person name="Carruthers M."/>
            <person name="Jennings E.C."/>
            <person name="Chiamaka E.L."/>
            <person name="Frigard R.A."/>
            <person name="Pippel M."/>
            <person name="Attardo G.M."/>
            <person name="Benoit J.B."/>
            <person name="Bornberg-Bauer E."/>
            <person name="Tobe S.S."/>
        </authorList>
    </citation>
    <scope>NUCLEOTIDE SEQUENCE</scope>
    <source>
        <strain evidence="2">Stay&amp;Tobe</strain>
    </source>
</reference>
<accession>A0AAD8ERT4</accession>
<comment type="caution">
    <text evidence="2">The sequence shown here is derived from an EMBL/GenBank/DDBJ whole genome shotgun (WGS) entry which is preliminary data.</text>
</comment>
<dbReference type="Proteomes" id="UP001233999">
    <property type="component" value="Unassembled WGS sequence"/>
</dbReference>
<protein>
    <submittedName>
        <fullName evidence="2">Uncharacterized protein</fullName>
    </submittedName>
</protein>
<evidence type="ECO:0000313" key="3">
    <source>
        <dbReference type="Proteomes" id="UP001233999"/>
    </source>
</evidence>
<organism evidence="2 3">
    <name type="scientific">Diploptera punctata</name>
    <name type="common">Pacific beetle cockroach</name>
    <dbReference type="NCBI Taxonomy" id="6984"/>
    <lineage>
        <taxon>Eukaryota</taxon>
        <taxon>Metazoa</taxon>
        <taxon>Ecdysozoa</taxon>
        <taxon>Arthropoda</taxon>
        <taxon>Hexapoda</taxon>
        <taxon>Insecta</taxon>
        <taxon>Pterygota</taxon>
        <taxon>Neoptera</taxon>
        <taxon>Polyneoptera</taxon>
        <taxon>Dictyoptera</taxon>
        <taxon>Blattodea</taxon>
        <taxon>Blaberoidea</taxon>
        <taxon>Blaberidae</taxon>
        <taxon>Diplopterinae</taxon>
        <taxon>Diploptera</taxon>
    </lineage>
</organism>
<evidence type="ECO:0000256" key="1">
    <source>
        <dbReference type="SAM" id="SignalP"/>
    </source>
</evidence>
<sequence>MYVGLIIGVFLASQATYGEIADSLLEEYEDMITNSYEEFNNLTEYVEVTALEFGSKISQEFQQLENQKWQLRNDLQVFATESSDNDSDVSVCLRTAQQTVTSIIDDEEMKLQELSLVEHNYLAEVLILIESIQDLLIEFAREINELIENCDAASTDDMDACFNYAYPEISSSKTSITSEILDVNVIAEQVFNRSEENLNSIKKSNEEYISSGLEDTKRELIDCIENSVAQN</sequence>
<proteinExistence type="predicted"/>
<name>A0AAD8ERT4_DIPPU</name>
<dbReference type="EMBL" id="JASPKZ010000656">
    <property type="protein sequence ID" value="KAJ9599699.1"/>
    <property type="molecule type" value="Genomic_DNA"/>
</dbReference>
<reference evidence="2" key="2">
    <citation type="submission" date="2023-05" db="EMBL/GenBank/DDBJ databases">
        <authorList>
            <person name="Fouks B."/>
        </authorList>
    </citation>
    <scope>NUCLEOTIDE SEQUENCE</scope>
    <source>
        <strain evidence="2">Stay&amp;Tobe</strain>
        <tissue evidence="2">Testes</tissue>
    </source>
</reference>
<keyword evidence="3" id="KW-1185">Reference proteome</keyword>
<gene>
    <name evidence="2" type="ORF">L9F63_026453</name>
</gene>
<feature type="signal peptide" evidence="1">
    <location>
        <begin position="1"/>
        <end position="18"/>
    </location>
</feature>
<keyword evidence="1" id="KW-0732">Signal</keyword>